<evidence type="ECO:0000256" key="1">
    <source>
        <dbReference type="SAM" id="MobiDB-lite"/>
    </source>
</evidence>
<dbReference type="Proteomes" id="UP000635606">
    <property type="component" value="Unassembled WGS sequence"/>
</dbReference>
<sequence length="81" mass="8340">MRTGEGAWVIGVPREGIESELLDLSRVTIAMLRSADSADLDAASARVAARIADSLGSISGYQGSFSGQMRPSEEAPADSAG</sequence>
<reference evidence="2" key="1">
    <citation type="submission" date="2021-01" db="EMBL/GenBank/DDBJ databases">
        <title>Whole genome shotgun sequence of Virgisporangium ochraceum NBRC 16418.</title>
        <authorList>
            <person name="Komaki H."/>
            <person name="Tamura T."/>
        </authorList>
    </citation>
    <scope>NUCLEOTIDE SEQUENCE</scope>
    <source>
        <strain evidence="2">NBRC 16418</strain>
    </source>
</reference>
<organism evidence="2 3">
    <name type="scientific">Virgisporangium ochraceum</name>
    <dbReference type="NCBI Taxonomy" id="65505"/>
    <lineage>
        <taxon>Bacteria</taxon>
        <taxon>Bacillati</taxon>
        <taxon>Actinomycetota</taxon>
        <taxon>Actinomycetes</taxon>
        <taxon>Micromonosporales</taxon>
        <taxon>Micromonosporaceae</taxon>
        <taxon>Virgisporangium</taxon>
    </lineage>
</organism>
<accession>A0A8J4A561</accession>
<evidence type="ECO:0000313" key="3">
    <source>
        <dbReference type="Proteomes" id="UP000635606"/>
    </source>
</evidence>
<dbReference type="AlphaFoldDB" id="A0A8J4A561"/>
<feature type="region of interest" description="Disordered" evidence="1">
    <location>
        <begin position="61"/>
        <end position="81"/>
    </location>
</feature>
<comment type="caution">
    <text evidence="2">The sequence shown here is derived from an EMBL/GenBank/DDBJ whole genome shotgun (WGS) entry which is preliminary data.</text>
</comment>
<name>A0A8J4A561_9ACTN</name>
<protein>
    <submittedName>
        <fullName evidence="2">Uncharacterized protein</fullName>
    </submittedName>
</protein>
<gene>
    <name evidence="2" type="ORF">Voc01_096690</name>
</gene>
<proteinExistence type="predicted"/>
<dbReference type="EMBL" id="BOPH01000143">
    <property type="protein sequence ID" value="GIJ74752.1"/>
    <property type="molecule type" value="Genomic_DNA"/>
</dbReference>
<evidence type="ECO:0000313" key="2">
    <source>
        <dbReference type="EMBL" id="GIJ74752.1"/>
    </source>
</evidence>
<keyword evidence="3" id="KW-1185">Reference proteome</keyword>